<dbReference type="GO" id="GO:0008781">
    <property type="term" value="F:N-acylneuraminate cytidylyltransferase activity"/>
    <property type="evidence" value="ECO:0007669"/>
    <property type="project" value="TreeGrafter"/>
</dbReference>
<proteinExistence type="inferred from homology"/>
<accession>A0A1H4H4S1</accession>
<dbReference type="PIRSF" id="PIRSF006118">
    <property type="entry name" value="KDO8-P_Ptase"/>
    <property type="match status" value="1"/>
</dbReference>
<dbReference type="Proteomes" id="UP000198850">
    <property type="component" value="Unassembled WGS sequence"/>
</dbReference>
<evidence type="ECO:0000256" key="5">
    <source>
        <dbReference type="ARBA" id="ARBA00022801"/>
    </source>
</evidence>
<keyword evidence="9" id="KW-1185">Reference proteome</keyword>
<dbReference type="AlphaFoldDB" id="A0A1H4H4S1"/>
<keyword evidence="4 7" id="KW-0479">Metal-binding</keyword>
<keyword evidence="5" id="KW-0378">Hydrolase</keyword>
<protein>
    <submittedName>
        <fullName evidence="8">3-deoxy-D-manno-octulosonate 8-phosphate phosphatase (KDO 8-P phosphatase)</fullName>
    </submittedName>
</protein>
<gene>
    <name evidence="8" type="ORF">SAMN05443550_11388</name>
</gene>
<evidence type="ECO:0000256" key="4">
    <source>
        <dbReference type="ARBA" id="ARBA00022723"/>
    </source>
</evidence>
<dbReference type="Pfam" id="PF08282">
    <property type="entry name" value="Hydrolase_3"/>
    <property type="match status" value="1"/>
</dbReference>
<dbReference type="GO" id="GO:0016788">
    <property type="term" value="F:hydrolase activity, acting on ester bonds"/>
    <property type="evidence" value="ECO:0007669"/>
    <property type="project" value="InterPro"/>
</dbReference>
<dbReference type="EMBL" id="FNRA01000013">
    <property type="protein sequence ID" value="SEB16726.1"/>
    <property type="molecule type" value="Genomic_DNA"/>
</dbReference>
<dbReference type="PANTHER" id="PTHR21485">
    <property type="entry name" value="HAD SUPERFAMILY MEMBERS CMAS AND KDSC"/>
    <property type="match status" value="1"/>
</dbReference>
<dbReference type="SFLD" id="SFLDG01136">
    <property type="entry name" value="C1.6:_Phosphoserine_Phosphatas"/>
    <property type="match status" value="1"/>
</dbReference>
<evidence type="ECO:0000256" key="2">
    <source>
        <dbReference type="ARBA" id="ARBA00005893"/>
    </source>
</evidence>
<feature type="binding site" evidence="7">
    <location>
        <position position="35"/>
    </location>
    <ligand>
        <name>substrate</name>
    </ligand>
</feature>
<dbReference type="RefSeq" id="WP_317039983.1">
    <property type="nucleotide sequence ID" value="NZ_FNRA01000013.1"/>
</dbReference>
<name>A0A1H4H4S1_9SPHI</name>
<dbReference type="InterPro" id="IPR010023">
    <property type="entry name" value="KdsC_fam"/>
</dbReference>
<evidence type="ECO:0000313" key="8">
    <source>
        <dbReference type="EMBL" id="SEB16726.1"/>
    </source>
</evidence>
<dbReference type="STRING" id="425514.SAMN05443550_11388"/>
<evidence type="ECO:0000256" key="3">
    <source>
        <dbReference type="ARBA" id="ARBA00011881"/>
    </source>
</evidence>
<dbReference type="PANTHER" id="PTHR21485:SF3">
    <property type="entry name" value="N-ACYLNEURAMINATE CYTIDYLYLTRANSFERASE"/>
    <property type="match status" value="1"/>
</dbReference>
<dbReference type="SFLD" id="SFLDG01138">
    <property type="entry name" value="C1.6.2:_Deoxy-d-mannose-octulo"/>
    <property type="match status" value="1"/>
</dbReference>
<evidence type="ECO:0000256" key="6">
    <source>
        <dbReference type="ARBA" id="ARBA00022842"/>
    </source>
</evidence>
<evidence type="ECO:0000256" key="1">
    <source>
        <dbReference type="ARBA" id="ARBA00001946"/>
    </source>
</evidence>
<dbReference type="InterPro" id="IPR050793">
    <property type="entry name" value="CMP-NeuNAc_synthase"/>
</dbReference>
<feature type="binding site" evidence="7">
    <location>
        <position position="33"/>
    </location>
    <ligand>
        <name>Mg(2+)</name>
        <dbReference type="ChEBI" id="CHEBI:18420"/>
    </ligand>
</feature>
<reference evidence="8 9" key="1">
    <citation type="submission" date="2016-10" db="EMBL/GenBank/DDBJ databases">
        <authorList>
            <person name="de Groot N.N."/>
        </authorList>
    </citation>
    <scope>NUCLEOTIDE SEQUENCE [LARGE SCALE GENOMIC DNA]</scope>
    <source>
        <strain evidence="8 9">DSM 19033</strain>
    </source>
</reference>
<sequence length="193" mass="20912">MLLIFGNHYEYLSIESQAMLLQKLKEITTFIFDVDGVLTTGDVLASESGELLRTFNIKDGYALQLAVKKGYHVCIISGGNGQAMAKRFAGLGIPDVYLGVSDKVQIFNHYLDIYSIDAAEALYMGDDIPDLNVMKLVGVATCPADASSDIKAVCSYISPYKGGKTAVRDVIEKVLKIQGKWFDANPSAADSGK</sequence>
<dbReference type="InterPro" id="IPR036412">
    <property type="entry name" value="HAD-like_sf"/>
</dbReference>
<keyword evidence="6 7" id="KW-0460">Magnesium</keyword>
<feature type="binding site" evidence="7">
    <location>
        <position position="126"/>
    </location>
    <ligand>
        <name>Mg(2+)</name>
        <dbReference type="ChEBI" id="CHEBI:18420"/>
    </ligand>
</feature>
<dbReference type="NCBIfam" id="TIGR01670">
    <property type="entry name" value="KdsC-phosphatas"/>
    <property type="match status" value="1"/>
</dbReference>
<organism evidence="8 9">
    <name type="scientific">Pedobacter hartonius</name>
    <dbReference type="NCBI Taxonomy" id="425514"/>
    <lineage>
        <taxon>Bacteria</taxon>
        <taxon>Pseudomonadati</taxon>
        <taxon>Bacteroidota</taxon>
        <taxon>Sphingobacteriia</taxon>
        <taxon>Sphingobacteriales</taxon>
        <taxon>Sphingobacteriaceae</taxon>
        <taxon>Pedobacter</taxon>
    </lineage>
</organism>
<dbReference type="FunFam" id="3.40.50.1000:FF:000029">
    <property type="entry name" value="3-deoxy-D-manno-octulosonate 8-phosphate phosphatase KdsC"/>
    <property type="match status" value="1"/>
</dbReference>
<dbReference type="Gene3D" id="3.40.50.1000">
    <property type="entry name" value="HAD superfamily/HAD-like"/>
    <property type="match status" value="1"/>
</dbReference>
<comment type="cofactor">
    <cofactor evidence="1 7">
        <name>Mg(2+)</name>
        <dbReference type="ChEBI" id="CHEBI:18420"/>
    </cofactor>
</comment>
<dbReference type="GO" id="GO:0046872">
    <property type="term" value="F:metal ion binding"/>
    <property type="evidence" value="ECO:0007669"/>
    <property type="project" value="UniProtKB-KW"/>
</dbReference>
<dbReference type="SFLD" id="SFLDS00003">
    <property type="entry name" value="Haloacid_Dehalogenase"/>
    <property type="match status" value="1"/>
</dbReference>
<comment type="similarity">
    <text evidence="2">Belongs to the KdsC family.</text>
</comment>
<comment type="subunit">
    <text evidence="3">Homotetramer.</text>
</comment>
<dbReference type="InterPro" id="IPR023214">
    <property type="entry name" value="HAD_sf"/>
</dbReference>
<dbReference type="SUPFAM" id="SSF56784">
    <property type="entry name" value="HAD-like"/>
    <property type="match status" value="1"/>
</dbReference>
<evidence type="ECO:0000256" key="7">
    <source>
        <dbReference type="PIRSR" id="PIRSR006118-2"/>
    </source>
</evidence>
<evidence type="ECO:0000313" key="9">
    <source>
        <dbReference type="Proteomes" id="UP000198850"/>
    </source>
</evidence>